<feature type="domain" description="Restriction endonuclease type II EcoRII C-terminal" evidence="1">
    <location>
        <begin position="233"/>
        <end position="400"/>
    </location>
</feature>
<evidence type="ECO:0000313" key="3">
    <source>
        <dbReference type="Proteomes" id="UP000827084"/>
    </source>
</evidence>
<dbReference type="Gene3D" id="3.40.91.80">
    <property type="match status" value="1"/>
</dbReference>
<proteinExistence type="predicted"/>
<dbReference type="RefSeq" id="WP_025007899.1">
    <property type="nucleotide sequence ID" value="NZ_BMPK01000004.1"/>
</dbReference>
<organism evidence="2 3">
    <name type="scientific">Shewanella putrefaciens</name>
    <name type="common">Pseudomonas putrefaciens</name>
    <dbReference type="NCBI Taxonomy" id="24"/>
    <lineage>
        <taxon>Bacteria</taxon>
        <taxon>Pseudomonadati</taxon>
        <taxon>Pseudomonadota</taxon>
        <taxon>Gammaproteobacteria</taxon>
        <taxon>Alteromonadales</taxon>
        <taxon>Shewanellaceae</taxon>
        <taxon>Shewanella</taxon>
    </lineage>
</organism>
<dbReference type="Proteomes" id="UP000827084">
    <property type="component" value="Chromosome"/>
</dbReference>
<evidence type="ECO:0000313" key="2">
    <source>
        <dbReference type="EMBL" id="QYX73455.1"/>
    </source>
</evidence>
<evidence type="ECO:0000259" key="1">
    <source>
        <dbReference type="Pfam" id="PF09019"/>
    </source>
</evidence>
<dbReference type="InterPro" id="IPR038365">
    <property type="entry name" value="EcoRII_C_sf"/>
</dbReference>
<keyword evidence="3" id="KW-1185">Reference proteome</keyword>
<dbReference type="Pfam" id="PF09019">
    <property type="entry name" value="EcoRII-C"/>
    <property type="match status" value="1"/>
</dbReference>
<name>A0ABX8XE25_SHEPU</name>
<dbReference type="GeneID" id="67442243"/>
<gene>
    <name evidence="2" type="ORF">K3G22_03255</name>
</gene>
<dbReference type="InterPro" id="IPR015109">
    <property type="entry name" value="Restrct_endonuc_II_EcoRII_C"/>
</dbReference>
<dbReference type="InterPro" id="IPR011335">
    <property type="entry name" value="Restrct_endonuc-II-like"/>
</dbReference>
<dbReference type="SUPFAM" id="SSF52980">
    <property type="entry name" value="Restriction endonuclease-like"/>
    <property type="match status" value="1"/>
</dbReference>
<sequence>MFEQLADVFTSAAFKYLTAVDASPVSNQHEIGGLVKAGIGKDLGTPDDGSQIKIAAMLVYLTEEEGEPIICEDTVTWYDTRYQDPNRSPEWRLYYKSNDVSNRFEPGDFFLIAVTREGTLLMIFCPPSSDYEDQIRTLFGVRDTNTNERGLTGVKVDQPGFTLPIRLMFARYGIEIGSEGTDYLELIIDRFGAEFPKTKDFSKFARDLTRELSPVDNPDMTLIEWMETEESAFRQLEKHIVQQRLREGFGENGDDVDEFVRFSLSVQNRRKSRSGHAFENHIETILLSNGIMFDRGAITEGRQRPDFLFPGSSSYADTNFPGDKLRILGAKTTCKDRWRQVLAEAKRVPRKHLITMEPAISEAQTQQMEELQLQLVVPEAIQASYQPSQAEWLMSFKDFIDEIKGIQR</sequence>
<reference evidence="2 3" key="1">
    <citation type="submission" date="2021-08" db="EMBL/GenBank/DDBJ databases">
        <title>Shewanella putrefaciens YZ-J, complete genome.</title>
        <authorList>
            <person name="Yi Z."/>
        </authorList>
    </citation>
    <scope>NUCLEOTIDE SEQUENCE [LARGE SCALE GENOMIC DNA]</scope>
    <source>
        <strain evidence="2 3">YZ-J</strain>
    </source>
</reference>
<protein>
    <recommendedName>
        <fullName evidence="1">Restriction endonuclease type II EcoRII C-terminal domain-containing protein</fullName>
    </recommendedName>
</protein>
<dbReference type="EMBL" id="CP080635">
    <property type="protein sequence ID" value="QYX73455.1"/>
    <property type="molecule type" value="Genomic_DNA"/>
</dbReference>
<accession>A0ABX8XE25</accession>